<organism evidence="1 2">
    <name type="scientific">Streptomyces mirabilis</name>
    <dbReference type="NCBI Taxonomy" id="68239"/>
    <lineage>
        <taxon>Bacteria</taxon>
        <taxon>Bacillati</taxon>
        <taxon>Actinomycetota</taxon>
        <taxon>Actinomycetes</taxon>
        <taxon>Kitasatosporales</taxon>
        <taxon>Streptomycetaceae</taxon>
        <taxon>Streptomyces</taxon>
    </lineage>
</organism>
<dbReference type="Proteomes" id="UP000181942">
    <property type="component" value="Unassembled WGS sequence"/>
</dbReference>
<evidence type="ECO:0000313" key="1">
    <source>
        <dbReference type="EMBL" id="SFG80189.1"/>
    </source>
</evidence>
<sequence>MPTRATVRITARSCPPAASARTIGRVNAVATSWSVAVEAREPLYDADGELLIRRNNATDGETVLYLGATEVHLKTGKKWANRYYTAAGATIALCTNESGTRE</sequence>
<name>A0A1I2UVI0_9ACTN</name>
<dbReference type="AlphaFoldDB" id="A0A1I2UVI0"/>
<accession>A0A1I2UVI0</accession>
<dbReference type="EMBL" id="FONR01000029">
    <property type="protein sequence ID" value="SFG80189.1"/>
    <property type="molecule type" value="Genomic_DNA"/>
</dbReference>
<gene>
    <name evidence="1" type="ORF">SAMN02787118_12941</name>
</gene>
<evidence type="ECO:0000313" key="2">
    <source>
        <dbReference type="Proteomes" id="UP000181942"/>
    </source>
</evidence>
<reference evidence="1 2" key="1">
    <citation type="submission" date="2016-10" db="EMBL/GenBank/DDBJ databases">
        <authorList>
            <person name="de Groot N.N."/>
        </authorList>
    </citation>
    <scope>NUCLEOTIDE SEQUENCE [LARGE SCALE GENOMIC DNA]</scope>
    <source>
        <strain evidence="1 2">OK461</strain>
    </source>
</reference>
<proteinExistence type="predicted"/>
<protein>
    <submittedName>
        <fullName evidence="1">Uncharacterized protein</fullName>
    </submittedName>
</protein>